<reference evidence="1" key="1">
    <citation type="submission" date="2020-02" db="EMBL/GenBank/DDBJ databases">
        <authorList>
            <person name="Meier V. D."/>
        </authorList>
    </citation>
    <scope>NUCLEOTIDE SEQUENCE</scope>
    <source>
        <strain evidence="1">AVDCRST_MAG05</strain>
    </source>
</reference>
<dbReference type="AlphaFoldDB" id="A0A6J4TNM9"/>
<organism evidence="1">
    <name type="scientific">uncultured Rubrobacteraceae bacterium</name>
    <dbReference type="NCBI Taxonomy" id="349277"/>
    <lineage>
        <taxon>Bacteria</taxon>
        <taxon>Bacillati</taxon>
        <taxon>Actinomycetota</taxon>
        <taxon>Rubrobacteria</taxon>
        <taxon>Rubrobacterales</taxon>
        <taxon>Rubrobacteraceae</taxon>
        <taxon>environmental samples</taxon>
    </lineage>
</organism>
<gene>
    <name evidence="1" type="ORF">AVDCRST_MAG05-4164</name>
</gene>
<feature type="non-terminal residue" evidence="1">
    <location>
        <position position="1"/>
    </location>
</feature>
<evidence type="ECO:0000313" key="1">
    <source>
        <dbReference type="EMBL" id="CAA9528145.1"/>
    </source>
</evidence>
<protein>
    <submittedName>
        <fullName evidence="1">Uncharacterized protein</fullName>
    </submittedName>
</protein>
<accession>A0A6J4TNM9</accession>
<proteinExistence type="predicted"/>
<dbReference type="EMBL" id="CADCVM010000454">
    <property type="protein sequence ID" value="CAA9528145.1"/>
    <property type="molecule type" value="Genomic_DNA"/>
</dbReference>
<sequence>AGLYHQAQDTGDPWSILAPHFPGGEHRGLEGHLMYLHQGLVEIYEGIRQYPIVYYYHSRHAYRSLPFAFRMVGGMAGALRWGLPEDHPVSRTPWLPTLLTGLDTITDFLEERFLSEPLGEPPAPVPFETFEPALLRDNEPADYWLGRFLQMDSFMRDLVHLEDPPDPEEAFERYKKWLDFAYHNRAFFETSTYDLGYDIKELESGPGKKLF</sequence>
<name>A0A6J4TNM9_9ACTN</name>